<name>A0A9N7MZB2_STRHE</name>
<protein>
    <submittedName>
        <fullName evidence="1">Uncharacterized protein</fullName>
    </submittedName>
</protein>
<proteinExistence type="predicted"/>
<evidence type="ECO:0000313" key="1">
    <source>
        <dbReference type="EMBL" id="CAA0816488.1"/>
    </source>
</evidence>
<reference evidence="1" key="1">
    <citation type="submission" date="2019-12" db="EMBL/GenBank/DDBJ databases">
        <authorList>
            <person name="Scholes J."/>
        </authorList>
    </citation>
    <scope>NUCLEOTIDE SEQUENCE</scope>
</reference>
<dbReference type="Proteomes" id="UP001153555">
    <property type="component" value="Unassembled WGS sequence"/>
</dbReference>
<evidence type="ECO:0000313" key="2">
    <source>
        <dbReference type="Proteomes" id="UP001153555"/>
    </source>
</evidence>
<comment type="caution">
    <text evidence="1">The sequence shown here is derived from an EMBL/GenBank/DDBJ whole genome shotgun (WGS) entry which is preliminary data.</text>
</comment>
<organism evidence="1 2">
    <name type="scientific">Striga hermonthica</name>
    <name type="common">Purple witchweed</name>
    <name type="synonym">Buchnera hermonthica</name>
    <dbReference type="NCBI Taxonomy" id="68872"/>
    <lineage>
        <taxon>Eukaryota</taxon>
        <taxon>Viridiplantae</taxon>
        <taxon>Streptophyta</taxon>
        <taxon>Embryophyta</taxon>
        <taxon>Tracheophyta</taxon>
        <taxon>Spermatophyta</taxon>
        <taxon>Magnoliopsida</taxon>
        <taxon>eudicotyledons</taxon>
        <taxon>Gunneridae</taxon>
        <taxon>Pentapetalae</taxon>
        <taxon>asterids</taxon>
        <taxon>lamiids</taxon>
        <taxon>Lamiales</taxon>
        <taxon>Orobanchaceae</taxon>
        <taxon>Buchnereae</taxon>
        <taxon>Striga</taxon>
    </lineage>
</organism>
<sequence>MEYEKSLSLEANIRAVLFPARSWKKITPPSSPISCFNFPFAAKARGAAPPSATAFYGAYAPPTAVRRCASPVVGNPVVAGKSRYCQARAYHLSIRNYSQ</sequence>
<gene>
    <name evidence="1" type="ORF">SHERM_16354</name>
</gene>
<accession>A0A9N7MZB2</accession>
<dbReference type="AlphaFoldDB" id="A0A9N7MZB2"/>
<dbReference type="OrthoDB" id="1914296at2759"/>
<keyword evidence="2" id="KW-1185">Reference proteome</keyword>
<dbReference type="EMBL" id="CACSLK010014277">
    <property type="protein sequence ID" value="CAA0816488.1"/>
    <property type="molecule type" value="Genomic_DNA"/>
</dbReference>